<accession>A0A318U638</accession>
<dbReference type="EMBL" id="QKLU01000012">
    <property type="protein sequence ID" value="PYF68453.1"/>
    <property type="molecule type" value="Genomic_DNA"/>
</dbReference>
<proteinExistence type="predicted"/>
<name>A0A318U638_9SPHI</name>
<gene>
    <name evidence="1" type="ORF">B0O44_11240</name>
</gene>
<sequence>MVRISNHEIFKRFNMYFALPHDFAHLYATALYISKNSFDKRLVNQSIEFFEIVKFRHFAGANHVLKFNEICSVLRKQHLKLIFIHPKPEVFNG</sequence>
<keyword evidence="2" id="KW-1185">Reference proteome</keyword>
<reference evidence="1 2" key="1">
    <citation type="submission" date="2018-06" db="EMBL/GenBank/DDBJ databases">
        <title>Genomic Encyclopedia of Archaeal and Bacterial Type Strains, Phase II (KMG-II): from individual species to whole genera.</title>
        <authorList>
            <person name="Goeker M."/>
        </authorList>
    </citation>
    <scope>NUCLEOTIDE SEQUENCE [LARGE SCALE GENOMIC DNA]</scope>
    <source>
        <strain evidence="1 2">DSM 27372</strain>
    </source>
</reference>
<protein>
    <submittedName>
        <fullName evidence="1">Uncharacterized protein</fullName>
    </submittedName>
</protein>
<evidence type="ECO:0000313" key="2">
    <source>
        <dbReference type="Proteomes" id="UP000248198"/>
    </source>
</evidence>
<dbReference type="Proteomes" id="UP000248198">
    <property type="component" value="Unassembled WGS sequence"/>
</dbReference>
<evidence type="ECO:0000313" key="1">
    <source>
        <dbReference type="EMBL" id="PYF68453.1"/>
    </source>
</evidence>
<comment type="caution">
    <text evidence="1">The sequence shown here is derived from an EMBL/GenBank/DDBJ whole genome shotgun (WGS) entry which is preliminary data.</text>
</comment>
<dbReference type="AlphaFoldDB" id="A0A318U638"/>
<organism evidence="1 2">
    <name type="scientific">Pedobacter nutrimenti</name>
    <dbReference type="NCBI Taxonomy" id="1241337"/>
    <lineage>
        <taxon>Bacteria</taxon>
        <taxon>Pseudomonadati</taxon>
        <taxon>Bacteroidota</taxon>
        <taxon>Sphingobacteriia</taxon>
        <taxon>Sphingobacteriales</taxon>
        <taxon>Sphingobacteriaceae</taxon>
        <taxon>Pedobacter</taxon>
    </lineage>
</organism>